<name>A0AAV4N1U3_CAEEX</name>
<dbReference type="EMBL" id="BPLR01020395">
    <property type="protein sequence ID" value="GIX78229.1"/>
    <property type="molecule type" value="Genomic_DNA"/>
</dbReference>
<sequence>MGTRYEVLQERRTEYCHVFAGNEYVKYENWKYILLIQNGRWMVQNFKHFLEMFIPNCNDTREQNRFYQSGDSYRKIVKTLHGFTEE</sequence>
<proteinExistence type="predicted"/>
<evidence type="ECO:0000313" key="2">
    <source>
        <dbReference type="Proteomes" id="UP001054945"/>
    </source>
</evidence>
<organism evidence="1 2">
    <name type="scientific">Caerostris extrusa</name>
    <name type="common">Bark spider</name>
    <name type="synonym">Caerostris bankana</name>
    <dbReference type="NCBI Taxonomy" id="172846"/>
    <lineage>
        <taxon>Eukaryota</taxon>
        <taxon>Metazoa</taxon>
        <taxon>Ecdysozoa</taxon>
        <taxon>Arthropoda</taxon>
        <taxon>Chelicerata</taxon>
        <taxon>Arachnida</taxon>
        <taxon>Araneae</taxon>
        <taxon>Araneomorphae</taxon>
        <taxon>Entelegynae</taxon>
        <taxon>Araneoidea</taxon>
        <taxon>Araneidae</taxon>
        <taxon>Caerostris</taxon>
    </lineage>
</organism>
<dbReference type="Proteomes" id="UP001054945">
    <property type="component" value="Unassembled WGS sequence"/>
</dbReference>
<accession>A0AAV4N1U3</accession>
<evidence type="ECO:0008006" key="3">
    <source>
        <dbReference type="Google" id="ProtNLM"/>
    </source>
</evidence>
<dbReference type="AlphaFoldDB" id="A0AAV4N1U3"/>
<evidence type="ECO:0000313" key="1">
    <source>
        <dbReference type="EMBL" id="GIX78229.1"/>
    </source>
</evidence>
<keyword evidence="2" id="KW-1185">Reference proteome</keyword>
<reference evidence="1 2" key="1">
    <citation type="submission" date="2021-06" db="EMBL/GenBank/DDBJ databases">
        <title>Caerostris extrusa draft genome.</title>
        <authorList>
            <person name="Kono N."/>
            <person name="Arakawa K."/>
        </authorList>
    </citation>
    <scope>NUCLEOTIDE SEQUENCE [LARGE SCALE GENOMIC DNA]</scope>
</reference>
<gene>
    <name evidence="1" type="ORF">CEXT_289621</name>
</gene>
<protein>
    <recommendedName>
        <fullName evidence="3">LAGLIDADG homing endonuclease</fullName>
    </recommendedName>
</protein>
<comment type="caution">
    <text evidence="1">The sequence shown here is derived from an EMBL/GenBank/DDBJ whole genome shotgun (WGS) entry which is preliminary data.</text>
</comment>